<dbReference type="InterPro" id="IPR003673">
    <property type="entry name" value="CoA-Trfase_fam_III"/>
</dbReference>
<keyword evidence="3" id="KW-1185">Reference proteome</keyword>
<evidence type="ECO:0000313" key="3">
    <source>
        <dbReference type="Proteomes" id="UP000245683"/>
    </source>
</evidence>
<dbReference type="Proteomes" id="UP000245683">
    <property type="component" value="Unassembled WGS sequence"/>
</dbReference>
<protein>
    <submittedName>
        <fullName evidence="2">CoA transferase</fullName>
    </submittedName>
</protein>
<keyword evidence="1 2" id="KW-0808">Transferase</keyword>
<name>A0A317K0N7_9ACTN</name>
<dbReference type="EMBL" id="QGSV01000235">
    <property type="protein sequence ID" value="PWU45884.1"/>
    <property type="molecule type" value="Genomic_DNA"/>
</dbReference>
<dbReference type="OrthoDB" id="9797653at2"/>
<gene>
    <name evidence="2" type="ORF">DLJ46_19760</name>
</gene>
<dbReference type="Gene3D" id="3.30.1540.10">
    <property type="entry name" value="formyl-coa transferase, domain 3"/>
    <property type="match status" value="1"/>
</dbReference>
<dbReference type="Gene3D" id="3.40.50.10540">
    <property type="entry name" value="Crotonobetainyl-coa:carnitine coa-transferase, domain 1"/>
    <property type="match status" value="1"/>
</dbReference>
<dbReference type="RefSeq" id="WP_109946119.1">
    <property type="nucleotide sequence ID" value="NZ_QGGF01000060.1"/>
</dbReference>
<dbReference type="InterPro" id="IPR050483">
    <property type="entry name" value="CoA-transferase_III_domain"/>
</dbReference>
<dbReference type="InterPro" id="IPR044855">
    <property type="entry name" value="CoA-Trfase_III_dom3_sf"/>
</dbReference>
<dbReference type="InterPro" id="IPR023606">
    <property type="entry name" value="CoA-Trfase_III_dom_1_sf"/>
</dbReference>
<dbReference type="GO" id="GO:0008410">
    <property type="term" value="F:CoA-transferase activity"/>
    <property type="evidence" value="ECO:0007669"/>
    <property type="project" value="TreeGrafter"/>
</dbReference>
<comment type="caution">
    <text evidence="2">The sequence shown here is derived from an EMBL/GenBank/DDBJ whole genome shotgun (WGS) entry which is preliminary data.</text>
</comment>
<proteinExistence type="predicted"/>
<dbReference type="PANTHER" id="PTHR48207">
    <property type="entry name" value="SUCCINATE--HYDROXYMETHYLGLUTARATE COA-TRANSFERASE"/>
    <property type="match status" value="1"/>
</dbReference>
<reference evidence="3" key="1">
    <citation type="submission" date="2018-05" db="EMBL/GenBank/DDBJ databases">
        <title>Micromonospora globispora sp. nov. and Micromonospora rugosa sp. nov., isolated from marine sediment.</title>
        <authorList>
            <person name="Carro L."/>
            <person name="Aysel V."/>
            <person name="Cetin D."/>
            <person name="Igual J.M."/>
            <person name="Klenk H.-P."/>
            <person name="Trujillo M.E."/>
            <person name="Sahin N."/>
        </authorList>
    </citation>
    <scope>NUCLEOTIDE SEQUENCE [LARGE SCALE GENOMIC DNA]</scope>
    <source>
        <strain evidence="3">S2904</strain>
    </source>
</reference>
<dbReference type="SUPFAM" id="SSF89796">
    <property type="entry name" value="CoA-transferase family III (CaiB/BaiF)"/>
    <property type="match status" value="1"/>
</dbReference>
<evidence type="ECO:0000313" key="2">
    <source>
        <dbReference type="EMBL" id="PWU45884.1"/>
    </source>
</evidence>
<dbReference type="PANTHER" id="PTHR48207:SF3">
    <property type="entry name" value="SUCCINATE--HYDROXYMETHYLGLUTARATE COA-TRANSFERASE"/>
    <property type="match status" value="1"/>
</dbReference>
<dbReference type="AlphaFoldDB" id="A0A317K0N7"/>
<evidence type="ECO:0000256" key="1">
    <source>
        <dbReference type="ARBA" id="ARBA00022679"/>
    </source>
</evidence>
<organism evidence="2 3">
    <name type="scientific">Micromonospora globispora</name>
    <dbReference type="NCBI Taxonomy" id="1450148"/>
    <lineage>
        <taxon>Bacteria</taxon>
        <taxon>Bacillati</taxon>
        <taxon>Actinomycetota</taxon>
        <taxon>Actinomycetes</taxon>
        <taxon>Micromonosporales</taxon>
        <taxon>Micromonosporaceae</taxon>
        <taxon>Micromonospora</taxon>
    </lineage>
</organism>
<dbReference type="Pfam" id="PF02515">
    <property type="entry name" value="CoA_transf_3"/>
    <property type="match status" value="1"/>
</dbReference>
<accession>A0A317K0N7</accession>
<sequence length="399" mass="43065">MPAFDGVRVLELGQIYNGPYCGLLLAQLGADVIKVEPPGGEPLRFRSHEPIESHEFVMLNSNKRSVVLDLKTDAGRQALLDLVETADVLIENYAPGTMERLQLGPARLLEHNPRLIVASGKGYGSTGPYAHMSAMDITVQAMSGSASATGDPDGPPTKAGTTFVDFSGGIHLFGAISAALFQRERTGRGQIVEVSMHDTVYPMLASSLGGLHNHPDRQLPERTGNRHAGMAVAPYNLYETSDGWLAIICISERHWRGVATALGRPELIDDPRFRAAKDRVANIDALDEEVSSRTRTRTRAELVGDLQAAGVPCAPVKTIREVDTDEHLIQRGMIQYVEHAARGRVPVPGCPLRLSDSPVGPHWAAPPLGQSTEEILAELTGIAADTHINGEESQHVLRA</sequence>